<comment type="subcellular location">
    <subcellularLocation>
        <location evidence="2">Membrane</location>
        <topology evidence="2">Multi-pass membrane protein</topology>
    </subcellularLocation>
</comment>
<keyword evidence="4" id="KW-0349">Heme</keyword>
<feature type="transmembrane region" description="Helical" evidence="12">
    <location>
        <begin position="33"/>
        <end position="56"/>
    </location>
</feature>
<evidence type="ECO:0000256" key="2">
    <source>
        <dbReference type="ARBA" id="ARBA00004141"/>
    </source>
</evidence>
<dbReference type="GO" id="GO:0016020">
    <property type="term" value="C:membrane"/>
    <property type="evidence" value="ECO:0007669"/>
    <property type="project" value="UniProtKB-SubCell"/>
</dbReference>
<keyword evidence="7" id="KW-0249">Electron transport</keyword>
<evidence type="ECO:0000256" key="4">
    <source>
        <dbReference type="ARBA" id="ARBA00022617"/>
    </source>
</evidence>
<sequence length="237" mass="25505">MAAVQNGANGMVEDGGPRFKPEPSTRLMRFLDIVNLITHLCLGGVAVTVIFLAINFQTDAPLSQHMILCVLGYVILMAQSILVMSPSNGWSRTIRPQDLKIVHVGLHVVGALLAMSGSLIILLDRTPNFTTTHGILGFIALIFTCASLIGGLIHLYGCMNRLTRLIHCFLGGMTMAFAFMALIFGLESLKPQRIAIGVIIIYQGFDIDSVNVLIALTVFGLVGTLLPSCLKLKKGGL</sequence>
<dbReference type="EC" id="7.2.1.3" evidence="11"/>
<evidence type="ECO:0000256" key="11">
    <source>
        <dbReference type="ARBA" id="ARBA00024225"/>
    </source>
</evidence>
<keyword evidence="6" id="KW-0479">Metal-binding</keyword>
<dbReference type="Pfam" id="PF03188">
    <property type="entry name" value="Cytochrom_B561"/>
    <property type="match status" value="1"/>
</dbReference>
<reference evidence="14 15" key="1">
    <citation type="submission" date="2024-06" db="EMBL/GenBank/DDBJ databases">
        <title>A chromosome-level genome assembly of beet webworm, Loxostege sticticalis.</title>
        <authorList>
            <person name="Zhang Y."/>
        </authorList>
    </citation>
    <scope>NUCLEOTIDE SEQUENCE [LARGE SCALE GENOMIC DNA]</scope>
    <source>
        <strain evidence="14">AQ028</strain>
        <tissue evidence="14">Male pupae</tissue>
    </source>
</reference>
<accession>A0ABD0SKW2</accession>
<evidence type="ECO:0000256" key="3">
    <source>
        <dbReference type="ARBA" id="ARBA00022448"/>
    </source>
</evidence>
<keyword evidence="3" id="KW-0813">Transport</keyword>
<dbReference type="AlphaFoldDB" id="A0ABD0SKW2"/>
<feature type="transmembrane region" description="Helical" evidence="12">
    <location>
        <begin position="135"/>
        <end position="156"/>
    </location>
</feature>
<evidence type="ECO:0000256" key="1">
    <source>
        <dbReference type="ARBA" id="ARBA00001970"/>
    </source>
</evidence>
<dbReference type="SMART" id="SM00665">
    <property type="entry name" value="B561"/>
    <property type="match status" value="1"/>
</dbReference>
<dbReference type="Proteomes" id="UP001549921">
    <property type="component" value="Unassembled WGS sequence"/>
</dbReference>
<evidence type="ECO:0000259" key="13">
    <source>
        <dbReference type="PROSITE" id="PS50939"/>
    </source>
</evidence>
<keyword evidence="9" id="KW-0408">Iron</keyword>
<proteinExistence type="predicted"/>
<dbReference type="GO" id="GO:0140571">
    <property type="term" value="F:transmembrane ascorbate ferrireductase activity"/>
    <property type="evidence" value="ECO:0007669"/>
    <property type="project" value="UniProtKB-EC"/>
</dbReference>
<feature type="transmembrane region" description="Helical" evidence="12">
    <location>
        <begin position="212"/>
        <end position="230"/>
    </location>
</feature>
<dbReference type="GO" id="GO:0046872">
    <property type="term" value="F:metal ion binding"/>
    <property type="evidence" value="ECO:0007669"/>
    <property type="project" value="UniProtKB-KW"/>
</dbReference>
<feature type="transmembrane region" description="Helical" evidence="12">
    <location>
        <begin position="62"/>
        <end position="83"/>
    </location>
</feature>
<keyword evidence="8 12" id="KW-1133">Transmembrane helix</keyword>
<keyword evidence="10 12" id="KW-0472">Membrane</keyword>
<evidence type="ECO:0000256" key="12">
    <source>
        <dbReference type="SAM" id="Phobius"/>
    </source>
</evidence>
<evidence type="ECO:0000256" key="5">
    <source>
        <dbReference type="ARBA" id="ARBA00022692"/>
    </source>
</evidence>
<feature type="transmembrane region" description="Helical" evidence="12">
    <location>
        <begin position="104"/>
        <end position="123"/>
    </location>
</feature>
<evidence type="ECO:0000256" key="7">
    <source>
        <dbReference type="ARBA" id="ARBA00022982"/>
    </source>
</evidence>
<evidence type="ECO:0000256" key="9">
    <source>
        <dbReference type="ARBA" id="ARBA00023004"/>
    </source>
</evidence>
<comment type="caution">
    <text evidence="14">The sequence shown here is derived from an EMBL/GenBank/DDBJ whole genome shotgun (WGS) entry which is preliminary data.</text>
</comment>
<evidence type="ECO:0000256" key="8">
    <source>
        <dbReference type="ARBA" id="ARBA00022989"/>
    </source>
</evidence>
<gene>
    <name evidence="14" type="ORF">ABMA28_006341</name>
</gene>
<feature type="domain" description="Cytochrome b561" evidence="13">
    <location>
        <begin position="33"/>
        <end position="219"/>
    </location>
</feature>
<evidence type="ECO:0000256" key="10">
    <source>
        <dbReference type="ARBA" id="ARBA00023136"/>
    </source>
</evidence>
<evidence type="ECO:0000313" key="14">
    <source>
        <dbReference type="EMBL" id="KAL0820475.1"/>
    </source>
</evidence>
<comment type="cofactor">
    <cofactor evidence="1">
        <name>heme b</name>
        <dbReference type="ChEBI" id="CHEBI:60344"/>
    </cofactor>
</comment>
<dbReference type="PANTHER" id="PTHR15422">
    <property type="entry name" value="OS05G0565100 PROTEIN"/>
    <property type="match status" value="1"/>
</dbReference>
<dbReference type="InterPro" id="IPR045150">
    <property type="entry name" value="CYB561D1/2"/>
</dbReference>
<dbReference type="InterPro" id="IPR006593">
    <property type="entry name" value="Cyt_b561/ferric_Rdtase_TM"/>
</dbReference>
<keyword evidence="5 12" id="KW-0812">Transmembrane</keyword>
<dbReference type="Gene3D" id="1.20.120.1770">
    <property type="match status" value="1"/>
</dbReference>
<dbReference type="PROSITE" id="PS50939">
    <property type="entry name" value="CYTOCHROME_B561"/>
    <property type="match status" value="1"/>
</dbReference>
<feature type="transmembrane region" description="Helical" evidence="12">
    <location>
        <begin position="168"/>
        <end position="186"/>
    </location>
</feature>
<evidence type="ECO:0000313" key="15">
    <source>
        <dbReference type="Proteomes" id="UP001549921"/>
    </source>
</evidence>
<dbReference type="PANTHER" id="PTHR15422:SF43">
    <property type="entry name" value="ASCORBATE FERRIREDUCTASE (TRANSMEMBRANE)"/>
    <property type="match status" value="1"/>
</dbReference>
<protein>
    <recommendedName>
        <fullName evidence="11">ascorbate ferrireductase (transmembrane)</fullName>
        <ecNumber evidence="11">7.2.1.3</ecNumber>
    </recommendedName>
</protein>
<name>A0ABD0SKW2_LOXSC</name>
<dbReference type="EMBL" id="JBEDNZ010000019">
    <property type="protein sequence ID" value="KAL0820475.1"/>
    <property type="molecule type" value="Genomic_DNA"/>
</dbReference>
<organism evidence="14 15">
    <name type="scientific">Loxostege sticticalis</name>
    <name type="common">Beet webworm moth</name>
    <dbReference type="NCBI Taxonomy" id="481309"/>
    <lineage>
        <taxon>Eukaryota</taxon>
        <taxon>Metazoa</taxon>
        <taxon>Ecdysozoa</taxon>
        <taxon>Arthropoda</taxon>
        <taxon>Hexapoda</taxon>
        <taxon>Insecta</taxon>
        <taxon>Pterygota</taxon>
        <taxon>Neoptera</taxon>
        <taxon>Endopterygota</taxon>
        <taxon>Lepidoptera</taxon>
        <taxon>Glossata</taxon>
        <taxon>Ditrysia</taxon>
        <taxon>Pyraloidea</taxon>
        <taxon>Crambidae</taxon>
        <taxon>Pyraustinae</taxon>
        <taxon>Loxostege</taxon>
    </lineage>
</organism>
<evidence type="ECO:0000256" key="6">
    <source>
        <dbReference type="ARBA" id="ARBA00022723"/>
    </source>
</evidence>